<name>A0A3B0YQ27_9ZZZZ</name>
<gene>
    <name evidence="7" type="ORF">MNBD_GAMMA13-1245</name>
</gene>
<comment type="similarity">
    <text evidence="2">Belongs to the DNA repair enzymes AP/ExoA family.</text>
</comment>
<keyword evidence="3" id="KW-0479">Metal-binding</keyword>
<dbReference type="NCBIfam" id="TIGR00633">
    <property type="entry name" value="xth"/>
    <property type="match status" value="1"/>
</dbReference>
<dbReference type="InterPro" id="IPR037493">
    <property type="entry name" value="ExoIII-like"/>
</dbReference>
<evidence type="ECO:0000256" key="5">
    <source>
        <dbReference type="ARBA" id="ARBA00022842"/>
    </source>
</evidence>
<evidence type="ECO:0000256" key="1">
    <source>
        <dbReference type="ARBA" id="ARBA00001946"/>
    </source>
</evidence>
<dbReference type="AlphaFoldDB" id="A0A3B0YQ27"/>
<dbReference type="EMBL" id="UOFK01000339">
    <property type="protein sequence ID" value="VAW82995.1"/>
    <property type="molecule type" value="Genomic_DNA"/>
</dbReference>
<dbReference type="NCBIfam" id="NF008733">
    <property type="entry name" value="PRK11756.1"/>
    <property type="match status" value="1"/>
</dbReference>
<comment type="cofactor">
    <cofactor evidence="1">
        <name>Mg(2+)</name>
        <dbReference type="ChEBI" id="CHEBI:18420"/>
    </cofactor>
</comment>
<dbReference type="GO" id="GO:0008311">
    <property type="term" value="F:double-stranded DNA 3'-5' DNA exonuclease activity"/>
    <property type="evidence" value="ECO:0007669"/>
    <property type="project" value="UniProtKB-EC"/>
</dbReference>
<evidence type="ECO:0000259" key="6">
    <source>
        <dbReference type="Pfam" id="PF03372"/>
    </source>
</evidence>
<dbReference type="SUPFAM" id="SSF56219">
    <property type="entry name" value="DNase I-like"/>
    <property type="match status" value="1"/>
</dbReference>
<evidence type="ECO:0000256" key="3">
    <source>
        <dbReference type="ARBA" id="ARBA00022723"/>
    </source>
</evidence>
<dbReference type="InterPro" id="IPR020847">
    <property type="entry name" value="AP_endonuclease_F1_BS"/>
</dbReference>
<dbReference type="GO" id="GO:0006281">
    <property type="term" value="P:DNA repair"/>
    <property type="evidence" value="ECO:0007669"/>
    <property type="project" value="InterPro"/>
</dbReference>
<evidence type="ECO:0000256" key="2">
    <source>
        <dbReference type="ARBA" id="ARBA00007092"/>
    </source>
</evidence>
<dbReference type="GO" id="GO:0003677">
    <property type="term" value="F:DNA binding"/>
    <property type="evidence" value="ECO:0007669"/>
    <property type="project" value="InterPro"/>
</dbReference>
<dbReference type="PROSITE" id="PS51435">
    <property type="entry name" value="AP_NUCLEASE_F1_4"/>
    <property type="match status" value="1"/>
</dbReference>
<dbReference type="GO" id="GO:0046872">
    <property type="term" value="F:metal ion binding"/>
    <property type="evidence" value="ECO:0007669"/>
    <property type="project" value="UniProtKB-KW"/>
</dbReference>
<dbReference type="InterPro" id="IPR036691">
    <property type="entry name" value="Endo/exonu/phosph_ase_sf"/>
</dbReference>
<evidence type="ECO:0000313" key="7">
    <source>
        <dbReference type="EMBL" id="VAW82995.1"/>
    </source>
</evidence>
<keyword evidence="4 7" id="KW-0378">Hydrolase</keyword>
<organism evidence="7">
    <name type="scientific">hydrothermal vent metagenome</name>
    <dbReference type="NCBI Taxonomy" id="652676"/>
    <lineage>
        <taxon>unclassified sequences</taxon>
        <taxon>metagenomes</taxon>
        <taxon>ecological metagenomes</taxon>
    </lineage>
</organism>
<protein>
    <submittedName>
        <fullName evidence="7">Exodeoxyribonuclease III</fullName>
        <ecNumber evidence="7">3.1.11.2</ecNumber>
    </submittedName>
</protein>
<dbReference type="PANTHER" id="PTHR43250:SF2">
    <property type="entry name" value="EXODEOXYRIBONUCLEASE III"/>
    <property type="match status" value="1"/>
</dbReference>
<accession>A0A3B0YQ27</accession>
<evidence type="ECO:0000256" key="4">
    <source>
        <dbReference type="ARBA" id="ARBA00022801"/>
    </source>
</evidence>
<dbReference type="EC" id="3.1.11.2" evidence="7"/>
<dbReference type="InterPro" id="IPR005135">
    <property type="entry name" value="Endo/exonuclease/phosphatase"/>
</dbReference>
<dbReference type="PROSITE" id="PS00726">
    <property type="entry name" value="AP_NUCLEASE_F1_1"/>
    <property type="match status" value="1"/>
</dbReference>
<dbReference type="GO" id="GO:0004519">
    <property type="term" value="F:endonuclease activity"/>
    <property type="evidence" value="ECO:0007669"/>
    <property type="project" value="InterPro"/>
</dbReference>
<dbReference type="NCBIfam" id="TIGR00195">
    <property type="entry name" value="exoDNase_III"/>
    <property type="match status" value="1"/>
</dbReference>
<sequence>MLPGQVRHSDVSGLECRPMKIVSFNTNGIRARPHQLQALVDSQQPDIIGIQETKAQDPDFPLEMIKALGYQAAYHGQKSHYGVAILSRAAPLQVNKGFAHDAADAQRRLISARFELADGRNLTLINGYFPQGESRDHDTKFPAKRKFYSDLLEQLQQQHDPSELLVVIGDMNVAPDDNDIGIGAGNAKRWLKGGKCSFLPEEREWLQKLTTWGLVDTYRLHHPDSDDRFSWFDYRSRGFERTPPRGLRIDFILATPPLAEACHAADIDYAIRAMEKPSDHCPIWADFDV</sequence>
<dbReference type="CDD" id="cd09086">
    <property type="entry name" value="ExoIII-like_AP-endo"/>
    <property type="match status" value="1"/>
</dbReference>
<keyword evidence="5" id="KW-0460">Magnesium</keyword>
<proteinExistence type="inferred from homology"/>
<dbReference type="PANTHER" id="PTHR43250">
    <property type="entry name" value="EXODEOXYRIBONUCLEASE III"/>
    <property type="match status" value="1"/>
</dbReference>
<dbReference type="Gene3D" id="3.60.10.10">
    <property type="entry name" value="Endonuclease/exonuclease/phosphatase"/>
    <property type="match status" value="1"/>
</dbReference>
<reference evidence="7" key="1">
    <citation type="submission" date="2018-06" db="EMBL/GenBank/DDBJ databases">
        <authorList>
            <person name="Zhirakovskaya E."/>
        </authorList>
    </citation>
    <scope>NUCLEOTIDE SEQUENCE</scope>
</reference>
<feature type="domain" description="Endonuclease/exonuclease/phosphatase" evidence="6">
    <location>
        <begin position="22"/>
        <end position="280"/>
    </location>
</feature>
<dbReference type="Pfam" id="PF03372">
    <property type="entry name" value="Exo_endo_phos"/>
    <property type="match status" value="1"/>
</dbReference>
<dbReference type="InterPro" id="IPR004808">
    <property type="entry name" value="AP_endonuc_1"/>
</dbReference>